<dbReference type="InterPro" id="IPR018303">
    <property type="entry name" value="ATPase_P-typ_P_site"/>
</dbReference>
<dbReference type="PROSITE" id="PS00154">
    <property type="entry name" value="ATPASE_E1_E2"/>
    <property type="match status" value="1"/>
</dbReference>
<dbReference type="GO" id="GO:0031902">
    <property type="term" value="C:late endosome membrane"/>
    <property type="evidence" value="ECO:0007669"/>
    <property type="project" value="TreeGrafter"/>
</dbReference>
<evidence type="ECO:0000259" key="17">
    <source>
        <dbReference type="Pfam" id="PF12409"/>
    </source>
</evidence>
<dbReference type="InterPro" id="IPR023214">
    <property type="entry name" value="HAD_sf"/>
</dbReference>
<feature type="domain" description="Cation-transporting P-type ATPase C-terminal" evidence="15">
    <location>
        <begin position="1015"/>
        <end position="1212"/>
    </location>
</feature>
<evidence type="ECO:0000256" key="12">
    <source>
        <dbReference type="ARBA" id="ARBA00049360"/>
    </source>
</evidence>
<name>A0A9W2YPQ2_BIOGL</name>
<dbReference type="InterPro" id="IPR006068">
    <property type="entry name" value="ATPase_P-typ_cation-transptr_C"/>
</dbReference>
<dbReference type="NCBIfam" id="TIGR01657">
    <property type="entry name" value="P-ATPase-V"/>
    <property type="match status" value="1"/>
</dbReference>
<dbReference type="Proteomes" id="UP001165740">
    <property type="component" value="Chromosome 13"/>
</dbReference>
<accession>A0A9W2YPQ2</accession>
<dbReference type="OMA" id="FSCFQYM"/>
<dbReference type="FunFam" id="1.20.1110.10:FF:000023">
    <property type="entry name" value="Cation-transporting ATPase"/>
    <property type="match status" value="1"/>
</dbReference>
<evidence type="ECO:0000259" key="15">
    <source>
        <dbReference type="Pfam" id="PF00689"/>
    </source>
</evidence>
<dbReference type="Pfam" id="PF00122">
    <property type="entry name" value="E1-E2_ATPase"/>
    <property type="match status" value="1"/>
</dbReference>
<keyword evidence="9 13" id="KW-1278">Translocase</keyword>
<dbReference type="Gene3D" id="2.70.150.10">
    <property type="entry name" value="Calcium-transporting ATPase, cytoplasmic transduction domain A"/>
    <property type="match status" value="1"/>
</dbReference>
<evidence type="ECO:0000259" key="14">
    <source>
        <dbReference type="Pfam" id="PF00122"/>
    </source>
</evidence>
<evidence type="ECO:0000256" key="1">
    <source>
        <dbReference type="ARBA" id="ARBA00004141"/>
    </source>
</evidence>
<feature type="transmembrane region" description="Helical" evidence="13">
    <location>
        <begin position="47"/>
        <end position="66"/>
    </location>
</feature>
<dbReference type="GO" id="GO:0016887">
    <property type="term" value="F:ATP hydrolysis activity"/>
    <property type="evidence" value="ECO:0007669"/>
    <property type="project" value="InterPro"/>
</dbReference>
<keyword evidence="18" id="KW-1185">Reference proteome</keyword>
<feature type="domain" description="P5B-type ATPase N-terminal" evidence="17">
    <location>
        <begin position="31"/>
        <end position="170"/>
    </location>
</feature>
<feature type="domain" description="Cation-transporting P-type ATPase N-terminal" evidence="16">
    <location>
        <begin position="182"/>
        <end position="244"/>
    </location>
</feature>
<feature type="transmembrane region" description="Helical" evidence="13">
    <location>
        <begin position="1155"/>
        <end position="1175"/>
    </location>
</feature>
<evidence type="ECO:0000256" key="10">
    <source>
        <dbReference type="ARBA" id="ARBA00022989"/>
    </source>
</evidence>
<dbReference type="GO" id="GO:0015662">
    <property type="term" value="F:P-type ion transporter activity"/>
    <property type="evidence" value="ECO:0007669"/>
    <property type="project" value="InterPro"/>
</dbReference>
<keyword evidence="6 13" id="KW-0547">Nucleotide-binding</keyword>
<dbReference type="GeneID" id="106067600"/>
<dbReference type="GO" id="GO:0019829">
    <property type="term" value="F:ATPase-coupled monoatomic cation transmembrane transporter activity"/>
    <property type="evidence" value="ECO:0007669"/>
    <property type="project" value="UniProtKB-UniRule"/>
</dbReference>
<dbReference type="Pfam" id="PF00689">
    <property type="entry name" value="Cation_ATPase_C"/>
    <property type="match status" value="1"/>
</dbReference>
<evidence type="ECO:0000256" key="9">
    <source>
        <dbReference type="ARBA" id="ARBA00022967"/>
    </source>
</evidence>
<dbReference type="SUPFAM" id="SSF81665">
    <property type="entry name" value="Calcium ATPase, transmembrane domain M"/>
    <property type="match status" value="1"/>
</dbReference>
<evidence type="ECO:0000256" key="3">
    <source>
        <dbReference type="ARBA" id="ARBA00022553"/>
    </source>
</evidence>
<evidence type="ECO:0000256" key="11">
    <source>
        <dbReference type="ARBA" id="ARBA00023136"/>
    </source>
</evidence>
<dbReference type="FunFam" id="3.40.50.1000:FF:000045">
    <property type="entry name" value="Cation-transporting ATPase"/>
    <property type="match status" value="1"/>
</dbReference>
<comment type="subcellular location">
    <subcellularLocation>
        <location evidence="1 13">Membrane</location>
        <topology evidence="1 13">Multi-pass membrane protein</topology>
    </subcellularLocation>
</comment>
<reference evidence="19" key="1">
    <citation type="submission" date="2025-08" db="UniProtKB">
        <authorList>
            <consortium name="RefSeq"/>
        </authorList>
    </citation>
    <scope>IDENTIFICATION</scope>
</reference>
<feature type="transmembrane region" description="Helical" evidence="13">
    <location>
        <begin position="250"/>
        <end position="270"/>
    </location>
</feature>
<dbReference type="PANTHER" id="PTHR45630:SF8">
    <property type="entry name" value="CATION-TRANSPORTING ATPASE"/>
    <property type="match status" value="1"/>
</dbReference>
<keyword evidence="3" id="KW-0597">Phosphoprotein</keyword>
<feature type="transmembrane region" description="Helical" evidence="13">
    <location>
        <begin position="990"/>
        <end position="1008"/>
    </location>
</feature>
<evidence type="ECO:0000256" key="8">
    <source>
        <dbReference type="ARBA" id="ARBA00022842"/>
    </source>
</evidence>
<feature type="transmembrane region" description="Helical" evidence="13">
    <location>
        <begin position="1055"/>
        <end position="1076"/>
    </location>
</feature>
<dbReference type="EC" id="7.2.2.-" evidence="13"/>
<dbReference type="Pfam" id="PF00690">
    <property type="entry name" value="Cation_ATPase_N"/>
    <property type="match status" value="1"/>
</dbReference>
<evidence type="ECO:0000313" key="18">
    <source>
        <dbReference type="Proteomes" id="UP001165740"/>
    </source>
</evidence>
<feature type="transmembrane region" description="Helical" evidence="13">
    <location>
        <begin position="1125"/>
        <end position="1143"/>
    </location>
</feature>
<dbReference type="SUPFAM" id="SSF81653">
    <property type="entry name" value="Calcium ATPase, transduction domain A"/>
    <property type="match status" value="1"/>
</dbReference>
<keyword evidence="8 13" id="KW-0460">Magnesium</keyword>
<evidence type="ECO:0000313" key="19">
    <source>
        <dbReference type="RefSeq" id="XP_055864661.1"/>
    </source>
</evidence>
<protein>
    <recommendedName>
        <fullName evidence="13">Cation-transporting ATPase</fullName>
        <ecNumber evidence="13">7.2.2.-</ecNumber>
    </recommendedName>
</protein>
<evidence type="ECO:0000256" key="7">
    <source>
        <dbReference type="ARBA" id="ARBA00022840"/>
    </source>
</evidence>
<dbReference type="GO" id="GO:0046872">
    <property type="term" value="F:metal ion binding"/>
    <property type="evidence" value="ECO:0007669"/>
    <property type="project" value="UniProtKB-UniRule"/>
</dbReference>
<dbReference type="GO" id="GO:0006874">
    <property type="term" value="P:intracellular calcium ion homeostasis"/>
    <property type="evidence" value="ECO:0007669"/>
    <property type="project" value="TreeGrafter"/>
</dbReference>
<proteinExistence type="inferred from homology"/>
<sequence length="1282" mass="145133">MNHHTDSRTSVELTTRNSLLQGQSVLNKGTDEELICWGYRKSAWKQVLFYFIVVFTLGAILLVIRWKPEIGCYLRWQHCSLHKAQYVLLKTRFGTKTVIKVEILFEPIDGPVIYRTDTSIRDHAGNYTESPAGSTTDVSDNSSLLRASWVSDHDSGLHYFDYQHTRYIWDQIKSAFRKLEDLSTKTTCHTLHERYKGMSMEQQAARRRLYGSNSMIIEIPSYWELLVNEVLNPFYIFQIGSITLWSIDEYYYYAACIFFISAMSITISLVETRKQRVTLRNMVATEERDLEVSNEKQEFVLKPEHLLVPGDVIAIPAHGCVMSCDAVLTAGTCIVNESMLTGESVPVTKTPLMPAEDEEIYSPETHKRHTLFSGTKIVQTRYYGQAKVTAVVVRTGFNTAKGELVRAILFPKPLDFKFYRDALRFILFLAGVACLGMAYSLYTYIKYKESWDRTLIRALDIVTIIVPPALPAAMTVGTVYAQSRLKKSKIFCISPPRINFCGRINVFCFDKTGTLTEDGLDMWGVVPVSNQRFAQAVPDPSSLERGPLLVSLATCHSLTIIDGELSGDPLDLIMFNAIKWHLEEPGADTHKFDIIAPTVVKPYSADTFLGEEEEFEYLQREEHSPSSTARRWQHSLSIQEEENNTEHPFEVGIIKQFTFSSASQCMSVITRTMGENHMDIFCKGAPEKIASLCKPETVPQDFPTVLHNYSIQGFRVIALAYRPMDPKITWHHVQRISRDKVENDLIFLGLLVMQNQLKPQTMPVIRTLKEADIRTVMITGDMIQTAISVARNCRMVGKHDKVILVRAHAPDKENPARVEFEETEHLSCMEDTVDIATDNWPLVAEDCLIESTDTCTSLGKKYTRVQVGEIKSRNHLAVSGRCFGIISSYFPEILSKICVQGTIFARMSPEQKCQLIEHLQALDYTVGMCGDGANDCEALKAAHAGISLSEAEASVAAPFTSCVNNIECVVTAMREGRAALVTSFGCFKYMALYSFIQFISVLILYTYLTNLSDFEFLYIDLIITTTIAILMGNTAAYKKLVKKKPPGSLVKLSNLISILSQVLLSFVFQIGAYLYLSKVRAEHPHQFRFEMFVNSSLGFSNQTLGFSNGTLGENDAKEAKSWESSTIFLVSSYMYIAVAFTFSKGPPFRKPIYTNVIYTITLVVLFGFSTFLLLMPLRPITDFFDMMPMDQTSLIHFRLVLFEIALAFMVASYITEWIIVESGWLKCFYRAVSRWKKSQRSKYKIIQQEIDDSDWPPLEPQILLASRHSSVAKDAVVDVEEE</sequence>
<feature type="transmembrane region" description="Helical" evidence="13">
    <location>
        <begin position="461"/>
        <end position="481"/>
    </location>
</feature>
<evidence type="ECO:0000256" key="13">
    <source>
        <dbReference type="RuleBase" id="RU362082"/>
    </source>
</evidence>
<dbReference type="InterPro" id="IPR059000">
    <property type="entry name" value="ATPase_P-type_domA"/>
</dbReference>
<dbReference type="SUPFAM" id="SSF56784">
    <property type="entry name" value="HAD-like"/>
    <property type="match status" value="1"/>
</dbReference>
<dbReference type="GO" id="GO:0005524">
    <property type="term" value="F:ATP binding"/>
    <property type="evidence" value="ECO:0007669"/>
    <property type="project" value="UniProtKB-UniRule"/>
</dbReference>
<dbReference type="InterPro" id="IPR023298">
    <property type="entry name" value="ATPase_P-typ_TM_dom_sf"/>
</dbReference>
<keyword evidence="7 13" id="KW-0067">ATP-binding</keyword>
<keyword evidence="11 13" id="KW-0472">Membrane</keyword>
<feature type="transmembrane region" description="Helical" evidence="13">
    <location>
        <begin position="1014"/>
        <end position="1034"/>
    </location>
</feature>
<dbReference type="SFLD" id="SFLDS00003">
    <property type="entry name" value="Haloacid_Dehalogenase"/>
    <property type="match status" value="1"/>
</dbReference>
<dbReference type="Pfam" id="PF13246">
    <property type="entry name" value="Cation_ATPase"/>
    <property type="match status" value="1"/>
</dbReference>
<dbReference type="CDD" id="cd07542">
    <property type="entry name" value="P-type_ATPase_cation"/>
    <property type="match status" value="1"/>
</dbReference>
<evidence type="ECO:0000256" key="5">
    <source>
        <dbReference type="ARBA" id="ARBA00022723"/>
    </source>
</evidence>
<dbReference type="RefSeq" id="XP_055864661.1">
    <property type="nucleotide sequence ID" value="XM_056008686.1"/>
</dbReference>
<organism evidence="18 19">
    <name type="scientific">Biomphalaria glabrata</name>
    <name type="common">Bloodfluke planorb</name>
    <name type="synonym">Freshwater snail</name>
    <dbReference type="NCBI Taxonomy" id="6526"/>
    <lineage>
        <taxon>Eukaryota</taxon>
        <taxon>Metazoa</taxon>
        <taxon>Spiralia</taxon>
        <taxon>Lophotrochozoa</taxon>
        <taxon>Mollusca</taxon>
        <taxon>Gastropoda</taxon>
        <taxon>Heterobranchia</taxon>
        <taxon>Euthyneura</taxon>
        <taxon>Panpulmonata</taxon>
        <taxon>Hygrophila</taxon>
        <taxon>Lymnaeoidea</taxon>
        <taxon>Planorbidae</taxon>
        <taxon>Biomphalaria</taxon>
    </lineage>
</organism>
<feature type="transmembrane region" description="Helical" evidence="13">
    <location>
        <begin position="1195"/>
        <end position="1220"/>
    </location>
</feature>
<dbReference type="SFLD" id="SFLDG00002">
    <property type="entry name" value="C1.7:_P-type_atpase_like"/>
    <property type="match status" value="1"/>
</dbReference>
<keyword evidence="5 13" id="KW-0479">Metal-binding</keyword>
<comment type="similarity">
    <text evidence="2 13">Belongs to the cation transport ATPase (P-type) (TC 3.A.3) family. Type V subfamily.</text>
</comment>
<dbReference type="InterPro" id="IPR044492">
    <property type="entry name" value="P_typ_ATPase_HD_dom"/>
</dbReference>
<dbReference type="SFLD" id="SFLDF00027">
    <property type="entry name" value="p-type_atpase"/>
    <property type="match status" value="1"/>
</dbReference>
<dbReference type="InterPro" id="IPR008250">
    <property type="entry name" value="ATPase_P-typ_transduc_dom_A_sf"/>
</dbReference>
<dbReference type="InterPro" id="IPR036412">
    <property type="entry name" value="HAD-like_sf"/>
</dbReference>
<evidence type="ECO:0000256" key="4">
    <source>
        <dbReference type="ARBA" id="ARBA00022692"/>
    </source>
</evidence>
<dbReference type="Gene3D" id="3.40.1110.10">
    <property type="entry name" value="Calcium-transporting ATPase, cytoplasmic domain N"/>
    <property type="match status" value="1"/>
</dbReference>
<dbReference type="PRINTS" id="PR00119">
    <property type="entry name" value="CATATPASE"/>
</dbReference>
<dbReference type="GO" id="GO:0015203">
    <property type="term" value="F:polyamine transmembrane transporter activity"/>
    <property type="evidence" value="ECO:0007669"/>
    <property type="project" value="TreeGrafter"/>
</dbReference>
<gene>
    <name evidence="19" type="primary">LOC106067600</name>
</gene>
<feature type="domain" description="P-type ATPase A" evidence="14">
    <location>
        <begin position="298"/>
        <end position="408"/>
    </location>
</feature>
<dbReference type="InterPro" id="IPR001757">
    <property type="entry name" value="P_typ_ATPase"/>
</dbReference>
<dbReference type="InterPro" id="IPR047821">
    <property type="entry name" value="P5B-type_ATPase"/>
</dbReference>
<dbReference type="Pfam" id="PF12409">
    <property type="entry name" value="P5-ATPase"/>
    <property type="match status" value="1"/>
</dbReference>
<dbReference type="Gene3D" id="3.40.50.1000">
    <property type="entry name" value="HAD superfamily/HAD-like"/>
    <property type="match status" value="1"/>
</dbReference>
<dbReference type="InterPro" id="IPR023299">
    <property type="entry name" value="ATPase_P-typ_cyto_dom_N"/>
</dbReference>
<evidence type="ECO:0000256" key="2">
    <source>
        <dbReference type="ARBA" id="ARBA00006000"/>
    </source>
</evidence>
<dbReference type="NCBIfam" id="TIGR01494">
    <property type="entry name" value="ATPase_P-type"/>
    <property type="match status" value="2"/>
</dbReference>
<evidence type="ECO:0000259" key="16">
    <source>
        <dbReference type="Pfam" id="PF00690"/>
    </source>
</evidence>
<dbReference type="PANTHER" id="PTHR45630">
    <property type="entry name" value="CATION-TRANSPORTING ATPASE-RELATED"/>
    <property type="match status" value="1"/>
</dbReference>
<comment type="catalytic activity">
    <reaction evidence="12 13">
        <text>ATP + H2O = ADP + phosphate + H(+)</text>
        <dbReference type="Rhea" id="RHEA:13065"/>
        <dbReference type="ChEBI" id="CHEBI:15377"/>
        <dbReference type="ChEBI" id="CHEBI:15378"/>
        <dbReference type="ChEBI" id="CHEBI:30616"/>
        <dbReference type="ChEBI" id="CHEBI:43474"/>
        <dbReference type="ChEBI" id="CHEBI:456216"/>
    </reaction>
</comment>
<dbReference type="OrthoDB" id="48943at2759"/>
<dbReference type="InterPro" id="IPR004014">
    <property type="entry name" value="ATPase_P-typ_cation-transptr_N"/>
</dbReference>
<dbReference type="InterPro" id="IPR006544">
    <property type="entry name" value="P-type_TPase_V"/>
</dbReference>
<keyword evidence="10 13" id="KW-1133">Transmembrane helix</keyword>
<dbReference type="InterPro" id="IPR047819">
    <property type="entry name" value="P5A-ATPase_N"/>
</dbReference>
<evidence type="ECO:0000256" key="6">
    <source>
        <dbReference type="ARBA" id="ARBA00022741"/>
    </source>
</evidence>
<feature type="transmembrane region" description="Helical" evidence="13">
    <location>
        <begin position="422"/>
        <end position="441"/>
    </location>
</feature>
<keyword evidence="4 13" id="KW-0812">Transmembrane</keyword>